<accession>A0A5C3MXA4</accession>
<dbReference type="Gene3D" id="3.40.50.1820">
    <property type="entry name" value="alpha/beta hydrolase"/>
    <property type="match status" value="1"/>
</dbReference>
<organism evidence="2 3">
    <name type="scientific">Heliocybe sulcata</name>
    <dbReference type="NCBI Taxonomy" id="5364"/>
    <lineage>
        <taxon>Eukaryota</taxon>
        <taxon>Fungi</taxon>
        <taxon>Dikarya</taxon>
        <taxon>Basidiomycota</taxon>
        <taxon>Agaricomycotina</taxon>
        <taxon>Agaricomycetes</taxon>
        <taxon>Gloeophyllales</taxon>
        <taxon>Gloeophyllaceae</taxon>
        <taxon>Heliocybe</taxon>
    </lineage>
</organism>
<keyword evidence="3" id="KW-1185">Reference proteome</keyword>
<dbReference type="AlphaFoldDB" id="A0A5C3MXA4"/>
<dbReference type="OrthoDB" id="408373at2759"/>
<dbReference type="STRING" id="5364.A0A5C3MXA4"/>
<dbReference type="PANTHER" id="PTHR43798:SF33">
    <property type="entry name" value="HYDROLASE, PUTATIVE (AFU_ORTHOLOGUE AFUA_2G14860)-RELATED"/>
    <property type="match status" value="1"/>
</dbReference>
<dbReference type="InterPro" id="IPR050266">
    <property type="entry name" value="AB_hydrolase_sf"/>
</dbReference>
<dbReference type="SUPFAM" id="SSF53474">
    <property type="entry name" value="alpha/beta-Hydrolases"/>
    <property type="match status" value="1"/>
</dbReference>
<dbReference type="GO" id="GO:0016787">
    <property type="term" value="F:hydrolase activity"/>
    <property type="evidence" value="ECO:0007669"/>
    <property type="project" value="UniProtKB-KW"/>
</dbReference>
<dbReference type="GO" id="GO:0016020">
    <property type="term" value="C:membrane"/>
    <property type="evidence" value="ECO:0007669"/>
    <property type="project" value="TreeGrafter"/>
</dbReference>
<dbReference type="Pfam" id="PF12697">
    <property type="entry name" value="Abhydrolase_6"/>
    <property type="match status" value="1"/>
</dbReference>
<dbReference type="InterPro" id="IPR000073">
    <property type="entry name" value="AB_hydrolase_1"/>
</dbReference>
<keyword evidence="2" id="KW-0378">Hydrolase</keyword>
<reference evidence="2 3" key="1">
    <citation type="journal article" date="2019" name="Nat. Ecol. Evol.">
        <title>Megaphylogeny resolves global patterns of mushroom evolution.</title>
        <authorList>
            <person name="Varga T."/>
            <person name="Krizsan K."/>
            <person name="Foldi C."/>
            <person name="Dima B."/>
            <person name="Sanchez-Garcia M."/>
            <person name="Sanchez-Ramirez S."/>
            <person name="Szollosi G.J."/>
            <person name="Szarkandi J.G."/>
            <person name="Papp V."/>
            <person name="Albert L."/>
            <person name="Andreopoulos W."/>
            <person name="Angelini C."/>
            <person name="Antonin V."/>
            <person name="Barry K.W."/>
            <person name="Bougher N.L."/>
            <person name="Buchanan P."/>
            <person name="Buyck B."/>
            <person name="Bense V."/>
            <person name="Catcheside P."/>
            <person name="Chovatia M."/>
            <person name="Cooper J."/>
            <person name="Damon W."/>
            <person name="Desjardin D."/>
            <person name="Finy P."/>
            <person name="Geml J."/>
            <person name="Haridas S."/>
            <person name="Hughes K."/>
            <person name="Justo A."/>
            <person name="Karasinski D."/>
            <person name="Kautmanova I."/>
            <person name="Kiss B."/>
            <person name="Kocsube S."/>
            <person name="Kotiranta H."/>
            <person name="LaButti K.M."/>
            <person name="Lechner B.E."/>
            <person name="Liimatainen K."/>
            <person name="Lipzen A."/>
            <person name="Lukacs Z."/>
            <person name="Mihaltcheva S."/>
            <person name="Morgado L.N."/>
            <person name="Niskanen T."/>
            <person name="Noordeloos M.E."/>
            <person name="Ohm R.A."/>
            <person name="Ortiz-Santana B."/>
            <person name="Ovrebo C."/>
            <person name="Racz N."/>
            <person name="Riley R."/>
            <person name="Savchenko A."/>
            <person name="Shiryaev A."/>
            <person name="Soop K."/>
            <person name="Spirin V."/>
            <person name="Szebenyi C."/>
            <person name="Tomsovsky M."/>
            <person name="Tulloss R.E."/>
            <person name="Uehling J."/>
            <person name="Grigoriev I.V."/>
            <person name="Vagvolgyi C."/>
            <person name="Papp T."/>
            <person name="Martin F.M."/>
            <person name="Miettinen O."/>
            <person name="Hibbett D.S."/>
            <person name="Nagy L.G."/>
        </authorList>
    </citation>
    <scope>NUCLEOTIDE SEQUENCE [LARGE SCALE GENOMIC DNA]</scope>
    <source>
        <strain evidence="2 3">OMC1185</strain>
    </source>
</reference>
<gene>
    <name evidence="2" type="ORF">OE88DRAFT_1736588</name>
</gene>
<dbReference type="InterPro" id="IPR029058">
    <property type="entry name" value="AB_hydrolase_fold"/>
</dbReference>
<sequence length="293" mass="32889">MASTRPTVSCELFTSKADGIKVYAEAIGDPGKPALVYIHGNSTSSGVWDHQFFDEELLKYFYQVRFDLRGHGQSETPDVDSESPFDNDKQGSDVAAVLEGFSIKNPIFVSWSYGALIPGDYMSVHGFANVRGVVVVDGLTASYTPATSPDVHKFFTGGPYPGFTDNNDTMKMHQAYGLFIRALTYQPLPREWQLKLRGMMTECATATRQWIFKRKKDWGSYMEGASKTVPKLVIFGKQDGMNSLDYIDYIKTKWDPSLLTVRLIDNAGHASFLEQPKQFNETLLEWARKTTEA</sequence>
<protein>
    <submittedName>
        <fullName evidence="2">Alpha/beta-hydrolase</fullName>
    </submittedName>
</protein>
<proteinExistence type="predicted"/>
<feature type="domain" description="AB hydrolase-1" evidence="1">
    <location>
        <begin position="35"/>
        <end position="281"/>
    </location>
</feature>
<evidence type="ECO:0000313" key="2">
    <source>
        <dbReference type="EMBL" id="TFK49583.1"/>
    </source>
</evidence>
<evidence type="ECO:0000259" key="1">
    <source>
        <dbReference type="Pfam" id="PF12697"/>
    </source>
</evidence>
<dbReference type="EMBL" id="ML213515">
    <property type="protein sequence ID" value="TFK49583.1"/>
    <property type="molecule type" value="Genomic_DNA"/>
</dbReference>
<evidence type="ECO:0000313" key="3">
    <source>
        <dbReference type="Proteomes" id="UP000305948"/>
    </source>
</evidence>
<dbReference type="PANTHER" id="PTHR43798">
    <property type="entry name" value="MONOACYLGLYCEROL LIPASE"/>
    <property type="match status" value="1"/>
</dbReference>
<name>A0A5C3MXA4_9AGAM</name>
<dbReference type="Proteomes" id="UP000305948">
    <property type="component" value="Unassembled WGS sequence"/>
</dbReference>